<dbReference type="PROSITE" id="PS00486">
    <property type="entry name" value="DNA_MISMATCH_REPAIR_2"/>
    <property type="match status" value="1"/>
</dbReference>
<dbReference type="GO" id="GO:0006298">
    <property type="term" value="P:mismatch repair"/>
    <property type="evidence" value="ECO:0007669"/>
    <property type="project" value="UniProtKB-UniRule"/>
</dbReference>
<evidence type="ECO:0000256" key="3">
    <source>
        <dbReference type="ARBA" id="ARBA00022741"/>
    </source>
</evidence>
<sequence>MSDELTPMMKQYKSLKKEYDDCILFFRLGDFYEVFEKDAKIAARLLDIALTSRNKGSDGDIPMAGVPAKSASSYIATLIEKGHKVAVCEQMEDASEASGLVDRDVVRVITPGTIIEDEMLPENKNNYLASIFIQGDNYGFSFLDISTGEFSVTEVSEFETISDEIDRLEPSEIIIEERLKDMDDWQDIIKNRDFQVSEAEGFKVKEAEDLVEDFFQINSLQAFGCEEMKAGLAAAAEIISYSRETQKQTLDHIKSLNPYNVYDYMVLDAATRRNLELTETIRKKKQSGSLMSVLDKTVNSMGSRLLRKWINRPLLDSDEIKARHEAVENLLGDFVKSEKLQNLLASVYDLERLQSKISYDTINPRDMGALRSSLEIIPDIIDLLNNFNSPYIEEIKDNIDTMDNLRALLKKALVEEPPHSPKEGGLIREGFNDRLDELRSSQKEAKDWIANLQPKERERTGIDSLKVGFNKVFGYYIEVTNANLDKVPDNYTRKQTLSNSERYIIPELKEKEAAVLGAEEKINDLEYDLFCELREKAGDNLSRLKNTARQLARLDVLLSFSRTALENDYCRPEIKQDDLITITRGRHPVVEEMVDVDFVPNHTRLDRESNRFLIITGPNMSGKSTYLRQVALIVLMAQIGSFVPADSARIGVVDRIFTRVGASDDLSTGQSTFMVEMNEVSNIVNNATENSLIILDEVGRGTSTYDGLSIAWAVSKYLNSPQKVGARTLFATHYHELTELARNEEGVKNLNVLVEEKENDIEFLYQIEPGSAEESYGIEVAKLAGLPSEIIQEAQNMLTRLEEQQKYSSQSMSTFKDNAEESLNSGYAPGQLQFFDVNSGSQNEHDQIIEEIKNVNVNNTTPLQALELLHKLKQRAAGNS</sequence>
<dbReference type="STRING" id="321763.SAMN04488692_11164"/>
<dbReference type="InterPro" id="IPR017261">
    <property type="entry name" value="DNA_mismatch_repair_MutS/MSH"/>
</dbReference>
<dbReference type="CDD" id="cd03284">
    <property type="entry name" value="ABC_MutS1"/>
    <property type="match status" value="1"/>
</dbReference>
<dbReference type="GO" id="GO:0140664">
    <property type="term" value="F:ATP-dependent DNA damage sensor activity"/>
    <property type="evidence" value="ECO:0007669"/>
    <property type="project" value="InterPro"/>
</dbReference>
<dbReference type="Pfam" id="PF00488">
    <property type="entry name" value="MutS_V"/>
    <property type="match status" value="1"/>
</dbReference>
<proteinExistence type="inferred from homology"/>
<dbReference type="HAMAP" id="MF_00096">
    <property type="entry name" value="MutS"/>
    <property type="match status" value="1"/>
</dbReference>
<dbReference type="PANTHER" id="PTHR11361:SF34">
    <property type="entry name" value="DNA MISMATCH REPAIR PROTEIN MSH1, MITOCHONDRIAL"/>
    <property type="match status" value="1"/>
</dbReference>
<evidence type="ECO:0000256" key="5">
    <source>
        <dbReference type="ARBA" id="ARBA00022840"/>
    </source>
</evidence>
<evidence type="ECO:0000256" key="2">
    <source>
        <dbReference type="ARBA" id="ARBA00021982"/>
    </source>
</evidence>
<evidence type="ECO:0000256" key="4">
    <source>
        <dbReference type="ARBA" id="ARBA00022763"/>
    </source>
</evidence>
<dbReference type="InterPro" id="IPR016151">
    <property type="entry name" value="DNA_mismatch_repair_MutS_N"/>
</dbReference>
<dbReference type="InterPro" id="IPR000432">
    <property type="entry name" value="DNA_mismatch_repair_MutS_C"/>
</dbReference>
<evidence type="ECO:0000256" key="8">
    <source>
        <dbReference type="ARBA" id="ARBA00024647"/>
    </source>
</evidence>
<dbReference type="RefSeq" id="WP_089760282.1">
    <property type="nucleotide sequence ID" value="NZ_FNGO01000011.1"/>
</dbReference>
<reference evidence="13 14" key="1">
    <citation type="submission" date="2016-10" db="EMBL/GenBank/DDBJ databases">
        <authorList>
            <person name="de Groot N.N."/>
        </authorList>
    </citation>
    <scope>NUCLEOTIDE SEQUENCE [LARGE SCALE GENOMIC DNA]</scope>
    <source>
        <strain evidence="13 14">SLAS-1</strain>
    </source>
</reference>
<evidence type="ECO:0000256" key="10">
    <source>
        <dbReference type="RuleBase" id="RU003756"/>
    </source>
</evidence>
<evidence type="ECO:0000256" key="7">
    <source>
        <dbReference type="ARBA" id="ARBA00023204"/>
    </source>
</evidence>
<evidence type="ECO:0000259" key="12">
    <source>
        <dbReference type="PROSITE" id="PS00486"/>
    </source>
</evidence>
<evidence type="ECO:0000256" key="6">
    <source>
        <dbReference type="ARBA" id="ARBA00023125"/>
    </source>
</evidence>
<keyword evidence="7 9" id="KW-0234">DNA repair</keyword>
<dbReference type="EMBL" id="FNGO01000011">
    <property type="protein sequence ID" value="SDL91510.1"/>
    <property type="molecule type" value="Genomic_DNA"/>
</dbReference>
<dbReference type="FunFam" id="3.40.50.300:FF:000870">
    <property type="entry name" value="MutS protein homolog 4"/>
    <property type="match status" value="1"/>
</dbReference>
<evidence type="ECO:0000256" key="1">
    <source>
        <dbReference type="ARBA" id="ARBA00006271"/>
    </source>
</evidence>
<evidence type="ECO:0000313" key="13">
    <source>
        <dbReference type="EMBL" id="SDL91510.1"/>
    </source>
</evidence>
<evidence type="ECO:0000256" key="9">
    <source>
        <dbReference type="HAMAP-Rule" id="MF_00096"/>
    </source>
</evidence>
<dbReference type="GO" id="GO:0005524">
    <property type="term" value="F:ATP binding"/>
    <property type="evidence" value="ECO:0007669"/>
    <property type="project" value="UniProtKB-UniRule"/>
</dbReference>
<dbReference type="InterPro" id="IPR027417">
    <property type="entry name" value="P-loop_NTPase"/>
</dbReference>
<dbReference type="SUPFAM" id="SSF55271">
    <property type="entry name" value="DNA repair protein MutS, domain I"/>
    <property type="match status" value="1"/>
</dbReference>
<comment type="function">
    <text evidence="8 9">This protein is involved in the repair of mismatches in DNA. It is possible that it carries out the mismatch recognition step. This protein has a weak ATPase activity.</text>
</comment>
<dbReference type="InterPro" id="IPR007696">
    <property type="entry name" value="DNA_mismatch_repair_MutS_core"/>
</dbReference>
<dbReference type="FunFam" id="1.10.1420.10:FF:000007">
    <property type="entry name" value="DNA mismatch repair protein MutS"/>
    <property type="match status" value="1"/>
</dbReference>
<keyword evidence="14" id="KW-1185">Reference proteome</keyword>
<dbReference type="InterPro" id="IPR036187">
    <property type="entry name" value="DNA_mismatch_repair_MutS_sf"/>
</dbReference>
<dbReference type="SUPFAM" id="SSF52540">
    <property type="entry name" value="P-loop containing nucleoside triphosphate hydrolases"/>
    <property type="match status" value="1"/>
</dbReference>
<protein>
    <recommendedName>
        <fullName evidence="2 9">DNA mismatch repair protein MutS</fullName>
    </recommendedName>
</protein>
<dbReference type="InterPro" id="IPR007695">
    <property type="entry name" value="DNA_mismatch_repair_MutS-lik_N"/>
</dbReference>
<keyword evidence="5 9" id="KW-0067">ATP-binding</keyword>
<keyword evidence="11" id="KW-0175">Coiled coil</keyword>
<dbReference type="SUPFAM" id="SSF53150">
    <property type="entry name" value="DNA repair protein MutS, domain II"/>
    <property type="match status" value="1"/>
</dbReference>
<dbReference type="InterPro" id="IPR007861">
    <property type="entry name" value="DNA_mismatch_repair_MutS_clamp"/>
</dbReference>
<dbReference type="GO" id="GO:0030983">
    <property type="term" value="F:mismatched DNA binding"/>
    <property type="evidence" value="ECO:0007669"/>
    <property type="project" value="InterPro"/>
</dbReference>
<dbReference type="InterPro" id="IPR036678">
    <property type="entry name" value="MutS_con_dom_sf"/>
</dbReference>
<dbReference type="Gene3D" id="1.10.1420.10">
    <property type="match status" value="2"/>
</dbReference>
<dbReference type="NCBIfam" id="TIGR01070">
    <property type="entry name" value="mutS1"/>
    <property type="match status" value="1"/>
</dbReference>
<dbReference type="FunFam" id="3.40.1170.10:FF:000001">
    <property type="entry name" value="DNA mismatch repair protein MutS"/>
    <property type="match status" value="1"/>
</dbReference>
<dbReference type="Gene3D" id="3.40.50.300">
    <property type="entry name" value="P-loop containing nucleotide triphosphate hydrolases"/>
    <property type="match status" value="1"/>
</dbReference>
<organism evidence="13 14">
    <name type="scientific">Halarsenatibacter silvermanii</name>
    <dbReference type="NCBI Taxonomy" id="321763"/>
    <lineage>
        <taxon>Bacteria</taxon>
        <taxon>Bacillati</taxon>
        <taxon>Bacillota</taxon>
        <taxon>Clostridia</taxon>
        <taxon>Halanaerobiales</taxon>
        <taxon>Halarsenatibacteraceae</taxon>
        <taxon>Halarsenatibacter</taxon>
    </lineage>
</organism>
<dbReference type="Gene3D" id="3.40.1170.10">
    <property type="entry name" value="DNA repair protein MutS, domain I"/>
    <property type="match status" value="1"/>
</dbReference>
<dbReference type="Pfam" id="PF05190">
    <property type="entry name" value="MutS_IV"/>
    <property type="match status" value="1"/>
</dbReference>
<keyword evidence="6 9" id="KW-0238">DNA-binding</keyword>
<evidence type="ECO:0000256" key="11">
    <source>
        <dbReference type="SAM" id="Coils"/>
    </source>
</evidence>
<dbReference type="PIRSF" id="PIRSF037677">
    <property type="entry name" value="DNA_mis_repair_Msh6"/>
    <property type="match status" value="1"/>
</dbReference>
<dbReference type="InterPro" id="IPR005748">
    <property type="entry name" value="DNA_mismatch_repair_MutS"/>
</dbReference>
<feature type="coiled-coil region" evidence="11">
    <location>
        <begin position="508"/>
        <end position="554"/>
    </location>
</feature>
<gene>
    <name evidence="9" type="primary">mutS</name>
    <name evidence="13" type="ORF">SAMN04488692_11164</name>
</gene>
<accession>A0A1G9NYP8</accession>
<dbReference type="InterPro" id="IPR045076">
    <property type="entry name" value="MutS"/>
</dbReference>
<dbReference type="Pfam" id="PF05192">
    <property type="entry name" value="MutS_III"/>
    <property type="match status" value="1"/>
</dbReference>
<comment type="similarity">
    <text evidence="1 9 10">Belongs to the DNA mismatch repair MutS family.</text>
</comment>
<evidence type="ECO:0000313" key="14">
    <source>
        <dbReference type="Proteomes" id="UP000199476"/>
    </source>
</evidence>
<feature type="binding site" evidence="9">
    <location>
        <begin position="617"/>
        <end position="624"/>
    </location>
    <ligand>
        <name>ATP</name>
        <dbReference type="ChEBI" id="CHEBI:30616"/>
    </ligand>
</feature>
<dbReference type="SMART" id="SM00534">
    <property type="entry name" value="MUTSac"/>
    <property type="match status" value="1"/>
</dbReference>
<dbReference type="Pfam" id="PF01624">
    <property type="entry name" value="MutS_I"/>
    <property type="match status" value="1"/>
</dbReference>
<name>A0A1G9NYP8_9FIRM</name>
<dbReference type="OrthoDB" id="9802448at2"/>
<dbReference type="NCBIfam" id="NF003810">
    <property type="entry name" value="PRK05399.1"/>
    <property type="match status" value="1"/>
</dbReference>
<dbReference type="InterPro" id="IPR007860">
    <property type="entry name" value="DNA_mmatch_repair_MutS_con_dom"/>
</dbReference>
<dbReference type="GO" id="GO:0005829">
    <property type="term" value="C:cytosol"/>
    <property type="evidence" value="ECO:0007669"/>
    <property type="project" value="TreeGrafter"/>
</dbReference>
<dbReference type="Gene3D" id="3.30.420.110">
    <property type="entry name" value="MutS, connector domain"/>
    <property type="match status" value="1"/>
</dbReference>
<dbReference type="PANTHER" id="PTHR11361">
    <property type="entry name" value="DNA MISMATCH REPAIR PROTEIN MUTS FAMILY MEMBER"/>
    <property type="match status" value="1"/>
</dbReference>
<dbReference type="Proteomes" id="UP000199476">
    <property type="component" value="Unassembled WGS sequence"/>
</dbReference>
<dbReference type="GO" id="GO:0003684">
    <property type="term" value="F:damaged DNA binding"/>
    <property type="evidence" value="ECO:0007669"/>
    <property type="project" value="UniProtKB-UniRule"/>
</dbReference>
<feature type="domain" description="DNA mismatch repair proteins mutS family" evidence="12">
    <location>
        <begin position="691"/>
        <end position="707"/>
    </location>
</feature>
<keyword evidence="3 9" id="KW-0547">Nucleotide-binding</keyword>
<dbReference type="SMART" id="SM00533">
    <property type="entry name" value="MUTSd"/>
    <property type="match status" value="1"/>
</dbReference>
<dbReference type="Pfam" id="PF05188">
    <property type="entry name" value="MutS_II"/>
    <property type="match status" value="1"/>
</dbReference>
<dbReference type="SUPFAM" id="SSF48334">
    <property type="entry name" value="DNA repair protein MutS, domain III"/>
    <property type="match status" value="1"/>
</dbReference>
<keyword evidence="4 9" id="KW-0227">DNA damage</keyword>
<dbReference type="AlphaFoldDB" id="A0A1G9NYP8"/>